<name>A0A7S4AEC3_9STRA</name>
<dbReference type="SUPFAM" id="SSF52540">
    <property type="entry name" value="P-loop containing nucleoside triphosphate hydrolases"/>
    <property type="match status" value="1"/>
</dbReference>
<evidence type="ECO:0000313" key="2">
    <source>
        <dbReference type="EMBL" id="CAE0712908.1"/>
    </source>
</evidence>
<evidence type="ECO:0000256" key="1">
    <source>
        <dbReference type="SAM" id="Phobius"/>
    </source>
</evidence>
<organism evidence="2">
    <name type="scientific">Pseudo-nitzschia australis</name>
    <dbReference type="NCBI Taxonomy" id="44445"/>
    <lineage>
        <taxon>Eukaryota</taxon>
        <taxon>Sar</taxon>
        <taxon>Stramenopiles</taxon>
        <taxon>Ochrophyta</taxon>
        <taxon>Bacillariophyta</taxon>
        <taxon>Bacillariophyceae</taxon>
        <taxon>Bacillariophycidae</taxon>
        <taxon>Bacillariales</taxon>
        <taxon>Bacillariaceae</taxon>
        <taxon>Pseudo-nitzschia</taxon>
    </lineage>
</organism>
<accession>A0A7S4AEC3</accession>
<proteinExistence type="predicted"/>
<dbReference type="Gene3D" id="3.40.50.300">
    <property type="entry name" value="P-loop containing nucleotide triphosphate hydrolases"/>
    <property type="match status" value="1"/>
</dbReference>
<keyword evidence="1" id="KW-1133">Transmembrane helix</keyword>
<keyword evidence="1" id="KW-0812">Transmembrane</keyword>
<dbReference type="AlphaFoldDB" id="A0A7S4AEC3"/>
<keyword evidence="1" id="KW-0472">Membrane</keyword>
<evidence type="ECO:0008006" key="3">
    <source>
        <dbReference type="Google" id="ProtNLM"/>
    </source>
</evidence>
<gene>
    <name evidence="2" type="ORF">PAUS00366_LOCUS5660</name>
</gene>
<reference evidence="2" key="1">
    <citation type="submission" date="2021-01" db="EMBL/GenBank/DDBJ databases">
        <authorList>
            <person name="Corre E."/>
            <person name="Pelletier E."/>
            <person name="Niang G."/>
            <person name="Scheremetjew M."/>
            <person name="Finn R."/>
            <person name="Kale V."/>
            <person name="Holt S."/>
            <person name="Cochrane G."/>
            <person name="Meng A."/>
            <person name="Brown T."/>
            <person name="Cohen L."/>
        </authorList>
    </citation>
    <scope>NUCLEOTIDE SEQUENCE</scope>
    <source>
        <strain evidence="2">10249 10 AB</strain>
    </source>
</reference>
<feature type="transmembrane region" description="Helical" evidence="1">
    <location>
        <begin position="95"/>
        <end position="116"/>
    </location>
</feature>
<dbReference type="InterPro" id="IPR027417">
    <property type="entry name" value="P-loop_NTPase"/>
</dbReference>
<sequence>MPWLEKEKEKPFENLLFIHVPRCGGTSLMKSHDIPNKVTQGGAWYRRLFMRIFFARYELLEKNNFPFWTEMNAACLFIFIIGCFLLQIRATEYKALSIAMIAGSFIVFFISTYIFVAPTICRVRFIRRAFFVLVEYLICQVIANTEYITGSNLHGYLPHLTARKIIDYGYVGKDQFEEVSSFAIVRNPYARMVSLYMYNRFGPWESFSHFVRSWYNETIKDYREHGEMEEWYIPCHAIPQFEFTHDANGTKQLVYSVVKQEELKYLKKIPSSVGDHHKNTGVDAAKNTEAKDEIHDDAHSDIGDVNSVHDSSKEWSVAEMATTNFASSIRCLPGPVSRALLEMPHENKRKTKTPWYEHYDQETLNLTYEMYHRDFEIFGYDIVMEQRPDLERPPPIINNDVSV</sequence>
<feature type="transmembrane region" description="Helical" evidence="1">
    <location>
        <begin position="67"/>
        <end position="88"/>
    </location>
</feature>
<protein>
    <recommendedName>
        <fullName evidence="3">Sulfotransferase domain-containing protein</fullName>
    </recommendedName>
</protein>
<dbReference type="EMBL" id="HBIX01007250">
    <property type="protein sequence ID" value="CAE0712908.1"/>
    <property type="molecule type" value="Transcribed_RNA"/>
</dbReference>